<proteinExistence type="inferred from homology"/>
<evidence type="ECO:0000256" key="5">
    <source>
        <dbReference type="ARBA" id="ARBA00022692"/>
    </source>
</evidence>
<dbReference type="GO" id="GO:0046872">
    <property type="term" value="F:metal ion binding"/>
    <property type="evidence" value="ECO:0007669"/>
    <property type="project" value="UniProtKB-KW"/>
</dbReference>
<keyword evidence="9" id="KW-0408">Iron</keyword>
<evidence type="ECO:0000256" key="12">
    <source>
        <dbReference type="SAM" id="Phobius"/>
    </source>
</evidence>
<sequence>MDYLRYYFGTILVCIAIWGFAHGGHWVWVGVGLLIPITILDVLAKPDLNMRKINHPFIVNIPLYLHLFFMIGLYASFVHWVNTTVQATGSIPVIDMVGAVLSLGLLGAMPNVPVTHELLHRRDYGRYFATLLGTFFLDPTRDVAHIHNHHVNLATPLDSDTARRGENIYSYMFRASFGSYKDFIHAEREKSKKTNKSIWSPSGRLVRAIVQVFILIGVVTWFGGVYAMVISIFGLMLAKLFAEGFNYFQHNGLVRVEGQPYESRHIWNHLSYIIRPLAYEISNHNDHHLDSYIPFYELKPTPDGPQGPSMFLSFNAALIPPIWFKFLAQPKLKEWDLTRATPEERVLAREANRAAGWPDWLGEPTEETVSA</sequence>
<evidence type="ECO:0000256" key="1">
    <source>
        <dbReference type="ARBA" id="ARBA00004429"/>
    </source>
</evidence>
<keyword evidence="11 12" id="KW-0472">Membrane</keyword>
<evidence type="ECO:0000256" key="11">
    <source>
        <dbReference type="ARBA" id="ARBA00023136"/>
    </source>
</evidence>
<feature type="transmembrane region" description="Helical" evidence="12">
    <location>
        <begin position="89"/>
        <end position="112"/>
    </location>
</feature>
<accession>A0AB33Z1D7</accession>
<dbReference type="InterPro" id="IPR005804">
    <property type="entry name" value="FA_desaturase_dom"/>
</dbReference>
<reference evidence="14 15" key="1">
    <citation type="journal article" date="2013" name="Genome Announc.">
        <title>Genome Sequence of the Pyrene- and Fluoranthene-Degrading Bacterium Cycloclasticus sp. Strain PY97M.</title>
        <authorList>
            <person name="Cui Z."/>
            <person name="Xu G."/>
            <person name="Li Q."/>
            <person name="Gao W."/>
            <person name="Zheng L."/>
        </authorList>
    </citation>
    <scope>NUCLEOTIDE SEQUENCE [LARGE SCALE GENOMIC DNA]</scope>
    <source>
        <strain evidence="14 15">PY97M</strain>
    </source>
</reference>
<evidence type="ECO:0000256" key="2">
    <source>
        <dbReference type="ARBA" id="ARBA00010823"/>
    </source>
</evidence>
<keyword evidence="7 12" id="KW-1133">Transmembrane helix</keyword>
<evidence type="ECO:0000256" key="3">
    <source>
        <dbReference type="ARBA" id="ARBA00022475"/>
    </source>
</evidence>
<evidence type="ECO:0000256" key="8">
    <source>
        <dbReference type="ARBA" id="ARBA00023002"/>
    </source>
</evidence>
<feature type="transmembrane region" description="Helical" evidence="12">
    <location>
        <begin position="27"/>
        <end position="44"/>
    </location>
</feature>
<evidence type="ECO:0000313" key="15">
    <source>
        <dbReference type="Proteomes" id="UP000015462"/>
    </source>
</evidence>
<dbReference type="EMBL" id="ASHL01000005">
    <property type="protein sequence ID" value="EPD12993.1"/>
    <property type="molecule type" value="Genomic_DNA"/>
</dbReference>
<feature type="transmembrane region" description="Helical" evidence="12">
    <location>
        <begin position="212"/>
        <end position="238"/>
    </location>
</feature>
<dbReference type="GO" id="GO:0004497">
    <property type="term" value="F:monooxygenase activity"/>
    <property type="evidence" value="ECO:0007669"/>
    <property type="project" value="UniProtKB-KW"/>
</dbReference>
<keyword evidence="10 14" id="KW-0503">Monooxygenase</keyword>
<dbReference type="Proteomes" id="UP000015462">
    <property type="component" value="Unassembled WGS sequence"/>
</dbReference>
<gene>
    <name evidence="14" type="ORF">L196_07514</name>
</gene>
<feature type="transmembrane region" description="Helical" evidence="12">
    <location>
        <begin position="5"/>
        <end position="21"/>
    </location>
</feature>
<dbReference type="AlphaFoldDB" id="A0AB33Z1D7"/>
<keyword evidence="8" id="KW-0560">Oxidoreductase</keyword>
<evidence type="ECO:0000256" key="4">
    <source>
        <dbReference type="ARBA" id="ARBA00022519"/>
    </source>
</evidence>
<feature type="domain" description="Fatty acid desaturase" evidence="13">
    <location>
        <begin position="99"/>
        <end position="299"/>
    </location>
</feature>
<dbReference type="PANTHER" id="PTHR38674">
    <property type="entry name" value="ALKANE 1-MONOOXYGENASE 1"/>
    <property type="match status" value="1"/>
</dbReference>
<dbReference type="SMR" id="A0AB33Z1D7"/>
<keyword evidence="6" id="KW-0479">Metal-binding</keyword>
<feature type="transmembrane region" description="Helical" evidence="12">
    <location>
        <begin position="56"/>
        <end position="77"/>
    </location>
</feature>
<organism evidence="14 15">
    <name type="scientific">Cycloclasticus pugetii</name>
    <dbReference type="NCBI Taxonomy" id="34068"/>
    <lineage>
        <taxon>Bacteria</taxon>
        <taxon>Pseudomonadati</taxon>
        <taxon>Pseudomonadota</taxon>
        <taxon>Gammaproteobacteria</taxon>
        <taxon>Thiotrichales</taxon>
        <taxon>Piscirickettsiaceae</taxon>
        <taxon>Cycloclasticus</taxon>
    </lineage>
</organism>
<dbReference type="PANTHER" id="PTHR38674:SF1">
    <property type="entry name" value="ALKANE 1-MONOOXYGENASE 1"/>
    <property type="match status" value="1"/>
</dbReference>
<keyword evidence="5 12" id="KW-0812">Transmembrane</keyword>
<keyword evidence="3" id="KW-1003">Cell membrane</keyword>
<dbReference type="GO" id="GO:0006629">
    <property type="term" value="P:lipid metabolic process"/>
    <property type="evidence" value="ECO:0007669"/>
    <property type="project" value="InterPro"/>
</dbReference>
<comment type="similarity">
    <text evidence="2">Belongs to the fatty acid desaturase type 1 family. AlkB subfamily.</text>
</comment>
<evidence type="ECO:0000256" key="10">
    <source>
        <dbReference type="ARBA" id="ARBA00023033"/>
    </source>
</evidence>
<evidence type="ECO:0000313" key="14">
    <source>
        <dbReference type="EMBL" id="EPD12993.1"/>
    </source>
</evidence>
<keyword evidence="4" id="KW-0997">Cell inner membrane</keyword>
<keyword evidence="15" id="KW-1185">Reference proteome</keyword>
<evidence type="ECO:0000256" key="9">
    <source>
        <dbReference type="ARBA" id="ARBA00023004"/>
    </source>
</evidence>
<comment type="caution">
    <text evidence="14">The sequence shown here is derived from an EMBL/GenBank/DDBJ whole genome shotgun (WGS) entry which is preliminary data.</text>
</comment>
<evidence type="ECO:0000256" key="6">
    <source>
        <dbReference type="ARBA" id="ARBA00022723"/>
    </source>
</evidence>
<dbReference type="Pfam" id="PF00487">
    <property type="entry name" value="FA_desaturase"/>
    <property type="match status" value="1"/>
</dbReference>
<dbReference type="InterPro" id="IPR033885">
    <property type="entry name" value="AlkB/XylM"/>
</dbReference>
<comment type="subcellular location">
    <subcellularLocation>
        <location evidence="1">Cell inner membrane</location>
        <topology evidence="1">Multi-pass membrane protein</topology>
    </subcellularLocation>
</comment>
<dbReference type="RefSeq" id="WP_015006703.1">
    <property type="nucleotide sequence ID" value="NZ_JARGOU010000008.1"/>
</dbReference>
<evidence type="ECO:0000259" key="13">
    <source>
        <dbReference type="Pfam" id="PF00487"/>
    </source>
</evidence>
<protein>
    <submittedName>
        <fullName evidence="14">Xylene monooxygenase hydroxylase subunit</fullName>
    </submittedName>
</protein>
<evidence type="ECO:0000256" key="7">
    <source>
        <dbReference type="ARBA" id="ARBA00022989"/>
    </source>
</evidence>
<name>A0AB33Z1D7_9GAMM</name>
<dbReference type="GO" id="GO:0005886">
    <property type="term" value="C:plasma membrane"/>
    <property type="evidence" value="ECO:0007669"/>
    <property type="project" value="UniProtKB-SubCell"/>
</dbReference>